<organism evidence="2 3">
    <name type="scientific">Pseudomonas nitroreducens</name>
    <dbReference type="NCBI Taxonomy" id="46680"/>
    <lineage>
        <taxon>Bacteria</taxon>
        <taxon>Pseudomonadati</taxon>
        <taxon>Pseudomonadota</taxon>
        <taxon>Gammaproteobacteria</taxon>
        <taxon>Pseudomonadales</taxon>
        <taxon>Pseudomonadaceae</taxon>
        <taxon>Pseudomonas</taxon>
    </lineage>
</organism>
<dbReference type="eggNOG" id="COG0006">
    <property type="taxonomic scope" value="Bacteria"/>
</dbReference>
<dbReference type="Gene3D" id="3.90.230.10">
    <property type="entry name" value="Creatinase/methionine aminopeptidase superfamily"/>
    <property type="match status" value="1"/>
</dbReference>
<evidence type="ECO:0000313" key="3">
    <source>
        <dbReference type="Proteomes" id="UP000198145"/>
    </source>
</evidence>
<reference evidence="2 3" key="1">
    <citation type="submission" date="2017-06" db="EMBL/GenBank/DDBJ databases">
        <title>Draft genome of Pseudomonas nitroreducens DF05.</title>
        <authorList>
            <person name="Iyer R."/>
        </authorList>
    </citation>
    <scope>NUCLEOTIDE SEQUENCE [LARGE SCALE GENOMIC DNA]</scope>
    <source>
        <strain evidence="2 3">DF05</strain>
    </source>
</reference>
<sequence length="294" mass="33190">MSQGAWVPTPEDLRHFREIQQLAYRCCETIAGELRPGISERETAALMKAWLLDHGVRDWFHQPFAWFGPRTSFKGFDGLRHLGGFNLAFYPGKQRLEEGMPFILDCAPTLGAYTADVGYSGALGHNLLVERLMDDLLAHRNLIVEQVRQRLPLAEVSQSVDRLCQRQGTLPRHKAYPFEVLAHRVEKLGARNSGPSVARFGVRNIATLMKNALVTGRREGWSPLWSSNDRSQHAPTPGLWAVEPHLGLRGVGAKFEELLVVTDDDAYWLDDDLPHVRRWTQRGLISAPARREVA</sequence>
<keyword evidence="2" id="KW-0378">Hydrolase</keyword>
<dbReference type="SUPFAM" id="SSF55920">
    <property type="entry name" value="Creatinase/aminopeptidase"/>
    <property type="match status" value="1"/>
</dbReference>
<accession>A0A246FBB9</accession>
<dbReference type="AlphaFoldDB" id="A0A246FBB9"/>
<evidence type="ECO:0000313" key="2">
    <source>
        <dbReference type="EMBL" id="OWP51594.1"/>
    </source>
</evidence>
<evidence type="ECO:0000259" key="1">
    <source>
        <dbReference type="Pfam" id="PF00557"/>
    </source>
</evidence>
<gene>
    <name evidence="2" type="ORF">CEG18_04815</name>
</gene>
<dbReference type="CDD" id="cd01066">
    <property type="entry name" value="APP_MetAP"/>
    <property type="match status" value="1"/>
</dbReference>
<name>A0A246FBB9_PSENT</name>
<dbReference type="STRING" id="46680.GCA_000807755_04226"/>
<comment type="caution">
    <text evidence="2">The sequence shown here is derived from an EMBL/GenBank/DDBJ whole genome shotgun (WGS) entry which is preliminary data.</text>
</comment>
<proteinExistence type="predicted"/>
<protein>
    <submittedName>
        <fullName evidence="2">Xaa-Pro aminopeptidase</fullName>
    </submittedName>
</protein>
<dbReference type="InterPro" id="IPR036005">
    <property type="entry name" value="Creatinase/aminopeptidase-like"/>
</dbReference>
<dbReference type="EMBL" id="NJBA01000002">
    <property type="protein sequence ID" value="OWP51594.1"/>
    <property type="molecule type" value="Genomic_DNA"/>
</dbReference>
<feature type="domain" description="Peptidase M24" evidence="1">
    <location>
        <begin position="15"/>
        <end position="263"/>
    </location>
</feature>
<dbReference type="RefSeq" id="WP_088416518.1">
    <property type="nucleotide sequence ID" value="NZ_NJBA01000002.1"/>
</dbReference>
<keyword evidence="2" id="KW-0645">Protease</keyword>
<keyword evidence="2" id="KW-0031">Aminopeptidase</keyword>
<dbReference type="GO" id="GO:0004177">
    <property type="term" value="F:aminopeptidase activity"/>
    <property type="evidence" value="ECO:0007669"/>
    <property type="project" value="UniProtKB-KW"/>
</dbReference>
<dbReference type="Proteomes" id="UP000198145">
    <property type="component" value="Unassembled WGS sequence"/>
</dbReference>
<dbReference type="Pfam" id="PF00557">
    <property type="entry name" value="Peptidase_M24"/>
    <property type="match status" value="1"/>
</dbReference>
<dbReference type="InterPro" id="IPR000994">
    <property type="entry name" value="Pept_M24"/>
</dbReference>